<dbReference type="GO" id="GO:0015768">
    <property type="term" value="P:maltose transport"/>
    <property type="evidence" value="ECO:0007669"/>
    <property type="project" value="TreeGrafter"/>
</dbReference>
<accession>A0A0F0LC34</accession>
<comment type="similarity">
    <text evidence="1">Belongs to the bacterial solute-binding protein 1 family.</text>
</comment>
<dbReference type="InterPro" id="IPR006059">
    <property type="entry name" value="SBP"/>
</dbReference>
<evidence type="ECO:0000256" key="2">
    <source>
        <dbReference type="ARBA" id="ARBA00022448"/>
    </source>
</evidence>
<dbReference type="Gene3D" id="3.40.190.10">
    <property type="entry name" value="Periplasmic binding protein-like II"/>
    <property type="match status" value="1"/>
</dbReference>
<organism evidence="5 6">
    <name type="scientific">Microbacterium azadirachtae</name>
    <dbReference type="NCBI Taxonomy" id="582680"/>
    <lineage>
        <taxon>Bacteria</taxon>
        <taxon>Bacillati</taxon>
        <taxon>Actinomycetota</taxon>
        <taxon>Actinomycetes</taxon>
        <taxon>Micrococcales</taxon>
        <taxon>Microbacteriaceae</taxon>
        <taxon>Microbacterium</taxon>
    </lineage>
</organism>
<dbReference type="AlphaFoldDB" id="A0A0F0LC34"/>
<dbReference type="STRING" id="582680.RS86_03639"/>
<dbReference type="SUPFAM" id="SSF53850">
    <property type="entry name" value="Periplasmic binding protein-like II"/>
    <property type="match status" value="1"/>
</dbReference>
<evidence type="ECO:0000256" key="1">
    <source>
        <dbReference type="ARBA" id="ARBA00008520"/>
    </source>
</evidence>
<dbReference type="PATRIC" id="fig|582680.6.peg.3724"/>
<evidence type="ECO:0000313" key="5">
    <source>
        <dbReference type="EMBL" id="KJL30698.1"/>
    </source>
</evidence>
<keyword evidence="6" id="KW-1185">Reference proteome</keyword>
<dbReference type="GO" id="GO:0055052">
    <property type="term" value="C:ATP-binding cassette (ABC) transporter complex, substrate-binding subunit-containing"/>
    <property type="evidence" value="ECO:0007669"/>
    <property type="project" value="TreeGrafter"/>
</dbReference>
<dbReference type="RefSeq" id="WP_082076891.1">
    <property type="nucleotide sequence ID" value="NZ_JYIX01000040.1"/>
</dbReference>
<dbReference type="PANTHER" id="PTHR30061:SF50">
    <property type="entry name" value="MALTOSE_MALTODEXTRIN-BINDING PERIPLASMIC PROTEIN"/>
    <property type="match status" value="1"/>
</dbReference>
<dbReference type="GO" id="GO:0042956">
    <property type="term" value="P:maltodextrin transmembrane transport"/>
    <property type="evidence" value="ECO:0007669"/>
    <property type="project" value="TreeGrafter"/>
</dbReference>
<evidence type="ECO:0000256" key="4">
    <source>
        <dbReference type="SAM" id="SignalP"/>
    </source>
</evidence>
<comment type="caution">
    <text evidence="5">The sequence shown here is derived from an EMBL/GenBank/DDBJ whole genome shotgun (WGS) entry which is preliminary data.</text>
</comment>
<dbReference type="EMBL" id="JYIX01000040">
    <property type="protein sequence ID" value="KJL30698.1"/>
    <property type="molecule type" value="Genomic_DNA"/>
</dbReference>
<feature type="chain" id="PRO_5038663147" evidence="4">
    <location>
        <begin position="30"/>
        <end position="441"/>
    </location>
</feature>
<feature type="signal peptide" evidence="4">
    <location>
        <begin position="1"/>
        <end position="29"/>
    </location>
</feature>
<dbReference type="PANTHER" id="PTHR30061">
    <property type="entry name" value="MALTOSE-BINDING PERIPLASMIC PROTEIN"/>
    <property type="match status" value="1"/>
</dbReference>
<dbReference type="GO" id="GO:1901982">
    <property type="term" value="F:maltose binding"/>
    <property type="evidence" value="ECO:0007669"/>
    <property type="project" value="TreeGrafter"/>
</dbReference>
<sequence>MKRSSRTHAVAAAAGAVLLLALTACSTGAGTVATTTSAAPEKDDGKPLEVWSRSGPEAAKTYKAVFDAFTKKTGIEVNYLATVEFETQLRARASAKDLPDVLIYDQASMAGYADDGMLLPVDRAAIKGSKDLSNESWNSVKLTDGEYYGVPFSQHAQVTFIRKDWREKLGFEVPKTHDDLVKLATAFATEDPDGNGVDGDTYGMAVPGTTDRGFFAWWSAPYIWQRGGEIVSGKDGAYKAEIDSAKSVKGVQWLEQFFCTPNLIQPGALTNASATPFFAEGKAGIYQTGPYAFANFDKAPGKDKYEVIMAPAGPAGSTTLQERTSIYFGATTTKPSKQKALAEFLISAEGQKLAMTAPGQPVVRLPVNTTVDAVAVYGDARWGVVQDQLKKSRMFPSDIDFTTARQDVAETLNSTFSQCPKDVSGDMKELADRIDEELASP</sequence>
<protein>
    <submittedName>
        <fullName evidence="5">Maltodextrin-binding protein MdxE</fullName>
    </submittedName>
</protein>
<evidence type="ECO:0000313" key="6">
    <source>
        <dbReference type="Proteomes" id="UP000033740"/>
    </source>
</evidence>
<proteinExistence type="inferred from homology"/>
<evidence type="ECO:0000256" key="3">
    <source>
        <dbReference type="ARBA" id="ARBA00022729"/>
    </source>
</evidence>
<reference evidence="5 6" key="1">
    <citation type="submission" date="2015-02" db="EMBL/GenBank/DDBJ databases">
        <title>Draft genome sequences of ten Microbacterium spp. with emphasis on heavy metal contaminated environments.</title>
        <authorList>
            <person name="Corretto E."/>
        </authorList>
    </citation>
    <scope>NUCLEOTIDE SEQUENCE [LARGE SCALE GENOMIC DNA]</scope>
    <source>
        <strain evidence="5 6">ARN176</strain>
    </source>
</reference>
<keyword evidence="2" id="KW-0813">Transport</keyword>
<dbReference type="Proteomes" id="UP000033740">
    <property type="component" value="Unassembled WGS sequence"/>
</dbReference>
<name>A0A0F0LC34_9MICO</name>
<dbReference type="Pfam" id="PF01547">
    <property type="entry name" value="SBP_bac_1"/>
    <property type="match status" value="1"/>
</dbReference>
<keyword evidence="3 4" id="KW-0732">Signal</keyword>
<dbReference type="PROSITE" id="PS51257">
    <property type="entry name" value="PROKAR_LIPOPROTEIN"/>
    <property type="match status" value="1"/>
</dbReference>
<gene>
    <name evidence="5" type="primary">mdxE</name>
    <name evidence="5" type="ORF">RS86_03639</name>
</gene>